<evidence type="ECO:0000256" key="1">
    <source>
        <dbReference type="ARBA" id="ARBA00004613"/>
    </source>
</evidence>
<dbReference type="Proteomes" id="UP001154078">
    <property type="component" value="Chromosome 5"/>
</dbReference>
<dbReference type="SUPFAM" id="SSF57546">
    <property type="entry name" value="Crisp domain-like"/>
    <property type="match status" value="1"/>
</dbReference>
<dbReference type="Gene3D" id="3.40.33.10">
    <property type="entry name" value="CAP"/>
    <property type="match status" value="1"/>
</dbReference>
<dbReference type="Pfam" id="PF08562">
    <property type="entry name" value="Crisp"/>
    <property type="match status" value="1"/>
</dbReference>
<evidence type="ECO:0000259" key="3">
    <source>
        <dbReference type="SMART" id="SM00198"/>
    </source>
</evidence>
<dbReference type="AlphaFoldDB" id="A0A9P0B9H6"/>
<dbReference type="OrthoDB" id="337038at2759"/>
<dbReference type="EMBL" id="OV121136">
    <property type="protein sequence ID" value="CAH0557855.1"/>
    <property type="molecule type" value="Genomic_DNA"/>
</dbReference>
<dbReference type="Gene3D" id="1.10.10.740">
    <property type="entry name" value="Crisp domain"/>
    <property type="match status" value="1"/>
</dbReference>
<keyword evidence="5" id="KW-1185">Reference proteome</keyword>
<dbReference type="PROSITE" id="PS01009">
    <property type="entry name" value="CRISP_1"/>
    <property type="match status" value="1"/>
</dbReference>
<feature type="domain" description="SCP" evidence="3">
    <location>
        <begin position="49"/>
        <end position="196"/>
    </location>
</feature>
<dbReference type="SUPFAM" id="SSF55797">
    <property type="entry name" value="PR-1-like"/>
    <property type="match status" value="1"/>
</dbReference>
<evidence type="ECO:0000313" key="5">
    <source>
        <dbReference type="Proteomes" id="UP001154078"/>
    </source>
</evidence>
<organism evidence="4 5">
    <name type="scientific">Brassicogethes aeneus</name>
    <name type="common">Rape pollen beetle</name>
    <name type="synonym">Meligethes aeneus</name>
    <dbReference type="NCBI Taxonomy" id="1431903"/>
    <lineage>
        <taxon>Eukaryota</taxon>
        <taxon>Metazoa</taxon>
        <taxon>Ecdysozoa</taxon>
        <taxon>Arthropoda</taxon>
        <taxon>Hexapoda</taxon>
        <taxon>Insecta</taxon>
        <taxon>Pterygota</taxon>
        <taxon>Neoptera</taxon>
        <taxon>Endopterygota</taxon>
        <taxon>Coleoptera</taxon>
        <taxon>Polyphaga</taxon>
        <taxon>Cucujiformia</taxon>
        <taxon>Nitidulidae</taxon>
        <taxon>Meligethinae</taxon>
        <taxon>Brassicogethes</taxon>
    </lineage>
</organism>
<comment type="subcellular location">
    <subcellularLocation>
        <location evidence="1">Secreted</location>
    </subcellularLocation>
</comment>
<dbReference type="PRINTS" id="PR00837">
    <property type="entry name" value="V5TPXLIKE"/>
</dbReference>
<accession>A0A9P0B9H6</accession>
<dbReference type="GO" id="GO:0005576">
    <property type="term" value="C:extracellular region"/>
    <property type="evidence" value="ECO:0007669"/>
    <property type="project" value="UniProtKB-SubCell"/>
</dbReference>
<sequence>MLSNLYPTFLILICTIDISREFGNFNPQRRPQVMGDLIPFRSLSTHRKRIQDKIVLYHNFFRTQVSPPAANMLRMKWHKGAAKAAQKWADECMMLNHDNTTGRFIKEYGSCGQNIFIASHKVPWLFAIKTWWLEKDLFTFGTKNNLTLVGHYTQMVWAATHEVGCGVTKCNHFGNFTGKVYYNYVCNYCPIGNRPKRVGKPYRRGKPCNSCKKHCHHGKLCKNVCAYADQWANCRQLYKYSPGWLCYTDTAEGRDRARNCSAACFCKRKIHD</sequence>
<dbReference type="InterPro" id="IPR042076">
    <property type="entry name" value="Crisp-like_dom"/>
</dbReference>
<dbReference type="InterPro" id="IPR002413">
    <property type="entry name" value="V5_allergen-like"/>
</dbReference>
<dbReference type="SMART" id="SM00198">
    <property type="entry name" value="SCP"/>
    <property type="match status" value="1"/>
</dbReference>
<dbReference type="PANTHER" id="PTHR10334">
    <property type="entry name" value="CYSTEINE-RICH SECRETORY PROTEIN-RELATED"/>
    <property type="match status" value="1"/>
</dbReference>
<dbReference type="InterPro" id="IPR014044">
    <property type="entry name" value="CAP_dom"/>
</dbReference>
<evidence type="ECO:0000256" key="2">
    <source>
        <dbReference type="ARBA" id="ARBA00022525"/>
    </source>
</evidence>
<keyword evidence="2" id="KW-0964">Secreted</keyword>
<dbReference type="InterPro" id="IPR035940">
    <property type="entry name" value="CAP_sf"/>
</dbReference>
<dbReference type="InterPro" id="IPR013871">
    <property type="entry name" value="Cysteine_rich_secretory"/>
</dbReference>
<dbReference type="Pfam" id="PF00188">
    <property type="entry name" value="CAP"/>
    <property type="match status" value="1"/>
</dbReference>
<proteinExistence type="predicted"/>
<dbReference type="PRINTS" id="PR00838">
    <property type="entry name" value="V5ALLERGEN"/>
</dbReference>
<dbReference type="InterPro" id="IPR018244">
    <property type="entry name" value="Allrgn_V5/Tpx1_CS"/>
</dbReference>
<protein>
    <recommendedName>
        <fullName evidence="3">SCP domain-containing protein</fullName>
    </recommendedName>
</protein>
<name>A0A9P0B9H6_BRAAE</name>
<dbReference type="InterPro" id="IPR001283">
    <property type="entry name" value="CRISP-related"/>
</dbReference>
<gene>
    <name evidence="4" type="ORF">MELIAE_LOCUS8464</name>
</gene>
<evidence type="ECO:0000313" key="4">
    <source>
        <dbReference type="EMBL" id="CAH0557855.1"/>
    </source>
</evidence>
<reference evidence="4" key="1">
    <citation type="submission" date="2021-12" db="EMBL/GenBank/DDBJ databases">
        <authorList>
            <person name="King R."/>
        </authorList>
    </citation>
    <scope>NUCLEOTIDE SEQUENCE</scope>
</reference>